<dbReference type="InterPro" id="IPR004843">
    <property type="entry name" value="Calcineurin-like_PHP"/>
</dbReference>
<evidence type="ECO:0000313" key="7">
    <source>
        <dbReference type="Proteomes" id="UP001607157"/>
    </source>
</evidence>
<accession>A0ABW7I6X9</accession>
<dbReference type="Pfam" id="PF02872">
    <property type="entry name" value="5_nucleotid_C"/>
    <property type="match status" value="1"/>
</dbReference>
<evidence type="ECO:0000313" key="6">
    <source>
        <dbReference type="EMBL" id="MFH0253944.1"/>
    </source>
</evidence>
<gene>
    <name evidence="6" type="ORF">ACGRVM_08560</name>
</gene>
<dbReference type="PANTHER" id="PTHR11575:SF6">
    <property type="entry name" value="2',3'-CYCLIC-NUCLEOTIDE 2'-PHOSPHODIESTERASE_3'-NUCLEOTIDASE"/>
    <property type="match status" value="1"/>
</dbReference>
<dbReference type="Proteomes" id="UP001607157">
    <property type="component" value="Unassembled WGS sequence"/>
</dbReference>
<dbReference type="InterPro" id="IPR006179">
    <property type="entry name" value="5_nucleotidase/apyrase"/>
</dbReference>
<proteinExistence type="inferred from homology"/>
<dbReference type="RefSeq" id="WP_377170854.1">
    <property type="nucleotide sequence ID" value="NZ_JBHTJC010000002.1"/>
</dbReference>
<dbReference type="SUPFAM" id="SSF55816">
    <property type="entry name" value="5'-nucleotidase (syn. UDP-sugar hydrolase), C-terminal domain"/>
    <property type="match status" value="1"/>
</dbReference>
<dbReference type="EMBL" id="JBIHMM010000002">
    <property type="protein sequence ID" value="MFH0253944.1"/>
    <property type="molecule type" value="Genomic_DNA"/>
</dbReference>
<dbReference type="PANTHER" id="PTHR11575">
    <property type="entry name" value="5'-NUCLEOTIDASE-RELATED"/>
    <property type="match status" value="1"/>
</dbReference>
<sequence>MTINPARELQDAASAAEAAAGVSARLRLLCTTDLHAHLMAYDYYADADDRPFGLVRIATVIHAARAEAPNTLLLDNGDALQGSPIGDPEAPGSAEPSPVIAAMNRLGYDAAALGNHEFNHGLDWLSYALGQAAFPVTCANIALSAPPPGWPVVPSLILPREILCEDGARRTLRIGLFGLVPPQVVQWDHSHLAGRLEAFDMTATARRMVPRLRAEGADLVIALAHSGIDPEAPGHMAENAALALADIDGIDAIMTGHSHALFPDPGTPSRRDARIDHVRGRLGGTPALMAGACGTHLGVLDLRLMREAGRWRVAAHSAALRPARNSARDKGLEETLAPAHAHTLARMRQPIGSAPQRLHSYLALARPDASVAALNAVQTRLLRRAVAGTALDALPILSATPAFKTGGRGGPRNFTDLPEGALSLRHAADLYPFPNRLCGIEIDGAGLLDWLERAAICFATIRAGEPGQMLRDMDVPGHDFDVISGLSYTIDLSAQPLYGRTGARRTGAEGRIRDLQFEGRAIPPGMRFLLATNTYRAHGAGAFPPVPAARIAHVADLPLQDALAEEIGRAPLAPPPGFETAWRFALMPGTEVLLDTGPGLRSDPGALAALGARDLGDTEDGFCRIAIPLAMPALTKT</sequence>
<dbReference type="Gene3D" id="3.90.780.10">
    <property type="entry name" value="5'-Nucleotidase, C-terminal domain"/>
    <property type="match status" value="1"/>
</dbReference>
<dbReference type="PRINTS" id="PR01607">
    <property type="entry name" value="APYRASEFAMLY"/>
</dbReference>
<dbReference type="Pfam" id="PF00149">
    <property type="entry name" value="Metallophos"/>
    <property type="match status" value="1"/>
</dbReference>
<dbReference type="InterPro" id="IPR006146">
    <property type="entry name" value="5'-Nucleotdase_CS"/>
</dbReference>
<evidence type="ECO:0000259" key="4">
    <source>
        <dbReference type="Pfam" id="PF00149"/>
    </source>
</evidence>
<reference evidence="6 7" key="1">
    <citation type="submission" date="2024-10" db="EMBL/GenBank/DDBJ databases">
        <authorList>
            <person name="Yang X.-N."/>
        </authorList>
    </citation>
    <scope>NUCLEOTIDE SEQUENCE [LARGE SCALE GENOMIC DNA]</scope>
    <source>
        <strain evidence="6 7">CAU 1059</strain>
    </source>
</reference>
<dbReference type="InterPro" id="IPR029052">
    <property type="entry name" value="Metallo-depent_PP-like"/>
</dbReference>
<comment type="caution">
    <text evidence="6">The sequence shown here is derived from an EMBL/GenBank/DDBJ whole genome shotgun (WGS) entry which is preliminary data.</text>
</comment>
<dbReference type="Gene3D" id="3.60.21.10">
    <property type="match status" value="1"/>
</dbReference>
<organism evidence="6 7">
    <name type="scientific">Roseovarius aquimarinus</name>
    <dbReference type="NCBI Taxonomy" id="1229156"/>
    <lineage>
        <taxon>Bacteria</taxon>
        <taxon>Pseudomonadati</taxon>
        <taxon>Pseudomonadota</taxon>
        <taxon>Alphaproteobacteria</taxon>
        <taxon>Rhodobacterales</taxon>
        <taxon>Roseobacteraceae</taxon>
        <taxon>Roseovarius</taxon>
    </lineage>
</organism>
<keyword evidence="3" id="KW-0547">Nucleotide-binding</keyword>
<protein>
    <submittedName>
        <fullName evidence="6">Bifunctional 2',3'-cyclic-nucleotide 2'-phosphodiesterase/3'-nucleotidase</fullName>
    </submittedName>
</protein>
<keyword evidence="2" id="KW-0732">Signal</keyword>
<keyword evidence="3" id="KW-0378">Hydrolase</keyword>
<evidence type="ECO:0000256" key="3">
    <source>
        <dbReference type="RuleBase" id="RU362119"/>
    </source>
</evidence>
<dbReference type="InterPro" id="IPR036907">
    <property type="entry name" value="5'-Nucleotdase_C_sf"/>
</dbReference>
<dbReference type="InterPro" id="IPR008334">
    <property type="entry name" value="5'-Nucleotdase_C"/>
</dbReference>
<evidence type="ECO:0000256" key="1">
    <source>
        <dbReference type="ARBA" id="ARBA00006654"/>
    </source>
</evidence>
<name>A0ABW7I6X9_9RHOB</name>
<dbReference type="PROSITE" id="PS00786">
    <property type="entry name" value="5_NUCLEOTIDASE_2"/>
    <property type="match status" value="1"/>
</dbReference>
<comment type="similarity">
    <text evidence="1 3">Belongs to the 5'-nucleotidase family.</text>
</comment>
<evidence type="ECO:0000256" key="2">
    <source>
        <dbReference type="ARBA" id="ARBA00022729"/>
    </source>
</evidence>
<evidence type="ECO:0000259" key="5">
    <source>
        <dbReference type="Pfam" id="PF02872"/>
    </source>
</evidence>
<feature type="domain" description="Calcineurin-like phosphoesterase" evidence="4">
    <location>
        <begin position="26"/>
        <end position="260"/>
    </location>
</feature>
<keyword evidence="7" id="KW-1185">Reference proteome</keyword>
<dbReference type="SUPFAM" id="SSF56300">
    <property type="entry name" value="Metallo-dependent phosphatases"/>
    <property type="match status" value="1"/>
</dbReference>
<feature type="domain" description="5'-Nucleotidase C-terminal" evidence="5">
    <location>
        <begin position="415"/>
        <end position="544"/>
    </location>
</feature>
<dbReference type="NCBIfam" id="NF006938">
    <property type="entry name" value="PRK09420.1"/>
    <property type="match status" value="1"/>
</dbReference>